<sequence length="69" mass="8300">MKHPFSLYYQSWGTLIIKLVREDKHITFYNTMQEKNAIHRIFLLLNDDIKSNLLINSNLLNILFNLIKH</sequence>
<accession>A0A327SFH4</accession>
<proteinExistence type="predicted"/>
<name>A0A327SFH4_9FLAO</name>
<reference evidence="1 2" key="1">
    <citation type="submission" date="2018-06" db="EMBL/GenBank/DDBJ databases">
        <title>Genomic Encyclopedia of Archaeal and Bacterial Type Strains, Phase II (KMG-II): from individual species to whole genera.</title>
        <authorList>
            <person name="Goeker M."/>
        </authorList>
    </citation>
    <scope>NUCLEOTIDE SEQUENCE [LARGE SCALE GENOMIC DNA]</scope>
    <source>
        <strain evidence="1 2">DSM 12408</strain>
    </source>
</reference>
<dbReference type="Proteomes" id="UP000248987">
    <property type="component" value="Unassembled WGS sequence"/>
</dbReference>
<evidence type="ECO:0000313" key="2">
    <source>
        <dbReference type="Proteomes" id="UP000248987"/>
    </source>
</evidence>
<keyword evidence="2" id="KW-1185">Reference proteome</keyword>
<evidence type="ECO:0000313" key="1">
    <source>
        <dbReference type="EMBL" id="RAJ27810.1"/>
    </source>
</evidence>
<protein>
    <submittedName>
        <fullName evidence="1">Uncharacterized protein</fullName>
    </submittedName>
</protein>
<comment type="caution">
    <text evidence="1">The sequence shown here is derived from an EMBL/GenBank/DDBJ whole genome shotgun (WGS) entry which is preliminary data.</text>
</comment>
<gene>
    <name evidence="1" type="ORF">LX77_00384</name>
</gene>
<organism evidence="1 2">
    <name type="scientific">Gelidibacter algens</name>
    <dbReference type="NCBI Taxonomy" id="49280"/>
    <lineage>
        <taxon>Bacteria</taxon>
        <taxon>Pseudomonadati</taxon>
        <taxon>Bacteroidota</taxon>
        <taxon>Flavobacteriia</taxon>
        <taxon>Flavobacteriales</taxon>
        <taxon>Flavobacteriaceae</taxon>
        <taxon>Gelidibacter</taxon>
    </lineage>
</organism>
<dbReference type="AlphaFoldDB" id="A0A327SFH4"/>
<dbReference type="EMBL" id="QLLQ01000001">
    <property type="protein sequence ID" value="RAJ27810.1"/>
    <property type="molecule type" value="Genomic_DNA"/>
</dbReference>